<feature type="compositionally biased region" description="Basic residues" evidence="1">
    <location>
        <begin position="8"/>
        <end position="17"/>
    </location>
</feature>
<feature type="region of interest" description="Disordered" evidence="1">
    <location>
        <begin position="1"/>
        <end position="58"/>
    </location>
</feature>
<evidence type="ECO:0000256" key="1">
    <source>
        <dbReference type="SAM" id="MobiDB-lite"/>
    </source>
</evidence>
<dbReference type="PANTHER" id="PTHR36474:SF1">
    <property type="entry name" value="PROTEIN LIAT1"/>
    <property type="match status" value="1"/>
</dbReference>
<keyword evidence="3" id="KW-1185">Reference proteome</keyword>
<reference evidence="2" key="1">
    <citation type="submission" date="2025-08" db="UniProtKB">
        <authorList>
            <consortium name="Ensembl"/>
        </authorList>
    </citation>
    <scope>IDENTIFICATION</scope>
</reference>
<evidence type="ECO:0000313" key="2">
    <source>
        <dbReference type="Ensembl" id="ENSCVAP00000010963.1"/>
    </source>
</evidence>
<proteinExistence type="predicted"/>
<dbReference type="Proteomes" id="UP000265020">
    <property type="component" value="Unassembled WGS sequence"/>
</dbReference>
<dbReference type="PANTHER" id="PTHR36474">
    <property type="entry name" value="PROTEIN LIAT1"/>
    <property type="match status" value="1"/>
</dbReference>
<organism evidence="2 3">
    <name type="scientific">Cyprinodon variegatus</name>
    <name type="common">Sheepshead minnow</name>
    <dbReference type="NCBI Taxonomy" id="28743"/>
    <lineage>
        <taxon>Eukaryota</taxon>
        <taxon>Metazoa</taxon>
        <taxon>Chordata</taxon>
        <taxon>Craniata</taxon>
        <taxon>Vertebrata</taxon>
        <taxon>Euteleostomi</taxon>
        <taxon>Actinopterygii</taxon>
        <taxon>Neopterygii</taxon>
        <taxon>Teleostei</taxon>
        <taxon>Neoteleostei</taxon>
        <taxon>Acanthomorphata</taxon>
        <taxon>Ovalentaria</taxon>
        <taxon>Atherinomorphae</taxon>
        <taxon>Cyprinodontiformes</taxon>
        <taxon>Cyprinodontidae</taxon>
        <taxon>Cyprinodon</taxon>
    </lineage>
</organism>
<accession>A0A3Q2CYH3</accession>
<dbReference type="GeneTree" id="ENSGT00940000175361"/>
<dbReference type="AlphaFoldDB" id="A0A3Q2CYH3"/>
<protein>
    <submittedName>
        <fullName evidence="2">Uncharacterized protein</fullName>
    </submittedName>
</protein>
<dbReference type="InterPro" id="IPR038794">
    <property type="entry name" value="LIAT1"/>
</dbReference>
<reference evidence="2" key="2">
    <citation type="submission" date="2025-09" db="UniProtKB">
        <authorList>
            <consortium name="Ensembl"/>
        </authorList>
    </citation>
    <scope>IDENTIFICATION</scope>
</reference>
<dbReference type="STRING" id="28743.ENSCVAP00000010963"/>
<dbReference type="Ensembl" id="ENSCVAT00000017804.1">
    <property type="protein sequence ID" value="ENSCVAP00000010963.1"/>
    <property type="gene ID" value="ENSCVAG00000013155.1"/>
</dbReference>
<sequence>MPEDRNNNRKKKKKKNKVSATDQKLKGKYLSNEEQLKDSKSLVAETSTASDSKEPAHVMELSVQARESLRWEGELQDPQEEAKRLERYRASRRQRYITHREALQKQVNLKQEATLLDKSASLCSKSLSCSSTHHDDDLKFKPSLKKLRKIHLRDVEYSRK</sequence>
<name>A0A3Q2CYH3_CYPVA</name>
<evidence type="ECO:0000313" key="3">
    <source>
        <dbReference type="Proteomes" id="UP000265020"/>
    </source>
</evidence>